<protein>
    <submittedName>
        <fullName evidence="1">7909_t:CDS:1</fullName>
    </submittedName>
</protein>
<dbReference type="EMBL" id="CAMKVN010000352">
    <property type="protein sequence ID" value="CAI2167003.1"/>
    <property type="molecule type" value="Genomic_DNA"/>
</dbReference>
<name>A0A9W4WNI2_9GLOM</name>
<dbReference type="OrthoDB" id="2390868at2759"/>
<sequence length="118" mass="13538">MLTTNTSRQKDKKDNKVWILTIVFSPCKAIENSIDCRGFVSKNLAKGAMKREAWRLYKNSKIIQGADDKYFNAKSREVQFGESLGDDDYRREFGFCTIKPLKLENEESGDEMPSGMDI</sequence>
<organism evidence="1 2">
    <name type="scientific">Funneliformis geosporum</name>
    <dbReference type="NCBI Taxonomy" id="1117311"/>
    <lineage>
        <taxon>Eukaryota</taxon>
        <taxon>Fungi</taxon>
        <taxon>Fungi incertae sedis</taxon>
        <taxon>Mucoromycota</taxon>
        <taxon>Glomeromycotina</taxon>
        <taxon>Glomeromycetes</taxon>
        <taxon>Glomerales</taxon>
        <taxon>Glomeraceae</taxon>
        <taxon>Funneliformis</taxon>
    </lineage>
</organism>
<accession>A0A9W4WNI2</accession>
<reference evidence="1" key="1">
    <citation type="submission" date="2022-08" db="EMBL/GenBank/DDBJ databases">
        <authorList>
            <person name="Kallberg Y."/>
            <person name="Tangrot J."/>
            <person name="Rosling A."/>
        </authorList>
    </citation>
    <scope>NUCLEOTIDE SEQUENCE</scope>
    <source>
        <strain evidence="1">Wild A</strain>
    </source>
</reference>
<proteinExistence type="predicted"/>
<evidence type="ECO:0000313" key="2">
    <source>
        <dbReference type="Proteomes" id="UP001153678"/>
    </source>
</evidence>
<dbReference type="Proteomes" id="UP001153678">
    <property type="component" value="Unassembled WGS sequence"/>
</dbReference>
<evidence type="ECO:0000313" key="1">
    <source>
        <dbReference type="EMBL" id="CAI2167003.1"/>
    </source>
</evidence>
<keyword evidence="2" id="KW-1185">Reference proteome</keyword>
<gene>
    <name evidence="1" type="ORF">FWILDA_LOCUS2855</name>
</gene>
<dbReference type="AlphaFoldDB" id="A0A9W4WNI2"/>
<comment type="caution">
    <text evidence="1">The sequence shown here is derived from an EMBL/GenBank/DDBJ whole genome shotgun (WGS) entry which is preliminary data.</text>
</comment>